<feature type="non-terminal residue" evidence="1">
    <location>
        <position position="1"/>
    </location>
</feature>
<organism evidence="1 2">
    <name type="scientific">Mucuna pruriens</name>
    <name type="common">Velvet bean</name>
    <name type="synonym">Dolichos pruriens</name>
    <dbReference type="NCBI Taxonomy" id="157652"/>
    <lineage>
        <taxon>Eukaryota</taxon>
        <taxon>Viridiplantae</taxon>
        <taxon>Streptophyta</taxon>
        <taxon>Embryophyta</taxon>
        <taxon>Tracheophyta</taxon>
        <taxon>Spermatophyta</taxon>
        <taxon>Magnoliopsida</taxon>
        <taxon>eudicotyledons</taxon>
        <taxon>Gunneridae</taxon>
        <taxon>Pentapetalae</taxon>
        <taxon>rosids</taxon>
        <taxon>fabids</taxon>
        <taxon>Fabales</taxon>
        <taxon>Fabaceae</taxon>
        <taxon>Papilionoideae</taxon>
        <taxon>50 kb inversion clade</taxon>
        <taxon>NPAAA clade</taxon>
        <taxon>indigoferoid/millettioid clade</taxon>
        <taxon>Phaseoleae</taxon>
        <taxon>Mucuna</taxon>
    </lineage>
</organism>
<sequence length="70" mass="8061">MTVFGGTSPRHRRRRQLRVGGCRIMLSFGCKAPGRLQDLRTWRLTDPDSRIWSKKNKKASKNTLSSGESW</sequence>
<protein>
    <submittedName>
        <fullName evidence="1">Uncharacterized protein</fullName>
    </submittedName>
</protein>
<name>A0A371F778_MUCPR</name>
<reference evidence="1" key="1">
    <citation type="submission" date="2018-05" db="EMBL/GenBank/DDBJ databases">
        <title>Draft genome of Mucuna pruriens seed.</title>
        <authorList>
            <person name="Nnadi N.E."/>
            <person name="Vos R."/>
            <person name="Hasami M.H."/>
            <person name="Devisetty U.K."/>
            <person name="Aguiy J.C."/>
        </authorList>
    </citation>
    <scope>NUCLEOTIDE SEQUENCE [LARGE SCALE GENOMIC DNA]</scope>
    <source>
        <strain evidence="1">JCA_2017</strain>
    </source>
</reference>
<gene>
    <name evidence="1" type="ORF">CR513_46174</name>
</gene>
<dbReference type="Proteomes" id="UP000257109">
    <property type="component" value="Unassembled WGS sequence"/>
</dbReference>
<evidence type="ECO:0000313" key="1">
    <source>
        <dbReference type="EMBL" id="RDX74115.1"/>
    </source>
</evidence>
<comment type="caution">
    <text evidence="1">The sequence shown here is derived from an EMBL/GenBank/DDBJ whole genome shotgun (WGS) entry which is preliminary data.</text>
</comment>
<dbReference type="EMBL" id="QJKJ01010289">
    <property type="protein sequence ID" value="RDX74115.1"/>
    <property type="molecule type" value="Genomic_DNA"/>
</dbReference>
<evidence type="ECO:0000313" key="2">
    <source>
        <dbReference type="Proteomes" id="UP000257109"/>
    </source>
</evidence>
<proteinExistence type="predicted"/>
<keyword evidence="2" id="KW-1185">Reference proteome</keyword>
<accession>A0A371F778</accession>
<dbReference type="AlphaFoldDB" id="A0A371F778"/>